<keyword evidence="5" id="KW-1185">Reference proteome</keyword>
<proteinExistence type="inferred from homology"/>
<dbReference type="InterPro" id="IPR016125">
    <property type="entry name" value="Peptidase_C15-like"/>
</dbReference>
<evidence type="ECO:0000256" key="3">
    <source>
        <dbReference type="ARBA" id="ARBA00022801"/>
    </source>
</evidence>
<accession>A0ABM1SF86</accession>
<dbReference type="InterPro" id="IPR036440">
    <property type="entry name" value="Peptidase_C15-like_sf"/>
</dbReference>
<dbReference type="Gene3D" id="3.40.630.20">
    <property type="entry name" value="Peptidase C15, pyroglutamyl peptidase I-like"/>
    <property type="match status" value="1"/>
</dbReference>
<evidence type="ECO:0000256" key="1">
    <source>
        <dbReference type="ARBA" id="ARBA00006641"/>
    </source>
</evidence>
<evidence type="ECO:0000256" key="4">
    <source>
        <dbReference type="ARBA" id="ARBA00022807"/>
    </source>
</evidence>
<dbReference type="Pfam" id="PF01470">
    <property type="entry name" value="Peptidase_C15"/>
    <property type="match status" value="1"/>
</dbReference>
<evidence type="ECO:0000313" key="6">
    <source>
        <dbReference type="RefSeq" id="XP_022242291.1"/>
    </source>
</evidence>
<keyword evidence="4" id="KW-0788">Thiol protease</keyword>
<evidence type="ECO:0000256" key="2">
    <source>
        <dbReference type="ARBA" id="ARBA00022670"/>
    </source>
</evidence>
<protein>
    <submittedName>
        <fullName evidence="6">Pyroglutamyl-peptidase 1-like isoform X1</fullName>
    </submittedName>
</protein>
<keyword evidence="3" id="KW-0378">Hydrolase</keyword>
<keyword evidence="2" id="KW-0645">Protease</keyword>
<dbReference type="Proteomes" id="UP000694941">
    <property type="component" value="Unplaced"/>
</dbReference>
<dbReference type="PANTHER" id="PTHR23402:SF1">
    <property type="entry name" value="PYROGLUTAMYL-PEPTIDASE I"/>
    <property type="match status" value="1"/>
</dbReference>
<reference evidence="6" key="1">
    <citation type="submission" date="2025-08" db="UniProtKB">
        <authorList>
            <consortium name="RefSeq"/>
        </authorList>
    </citation>
    <scope>IDENTIFICATION</scope>
    <source>
        <tissue evidence="6">Muscle</tissue>
    </source>
</reference>
<sequence length="163" mass="18271">MNNNIPGGMVQSKESSYVPTVVVTGFGPFRFYDVNPSWRAVEELGRIGIEGVNLIVKEIPVAYSDVQERVPQLWQQYQPKLMIHCGVYETHDTVQLERKGHNAHYNSLDIKGCTPLNNCCKEDGPETLESCIDMTSVKNDLVTKNGCFAVEISEDSGRYSIQL</sequence>
<name>A0ABM1SF86_LIMPO</name>
<dbReference type="PANTHER" id="PTHR23402">
    <property type="entry name" value="PROTEASE FAMILY C15 PYROGLUTAMYL-PEPTIDASE I-RELATED"/>
    <property type="match status" value="1"/>
</dbReference>
<gene>
    <name evidence="6" type="primary">LOC106459998</name>
</gene>
<organism evidence="5 6">
    <name type="scientific">Limulus polyphemus</name>
    <name type="common">Atlantic horseshoe crab</name>
    <dbReference type="NCBI Taxonomy" id="6850"/>
    <lineage>
        <taxon>Eukaryota</taxon>
        <taxon>Metazoa</taxon>
        <taxon>Ecdysozoa</taxon>
        <taxon>Arthropoda</taxon>
        <taxon>Chelicerata</taxon>
        <taxon>Merostomata</taxon>
        <taxon>Xiphosura</taxon>
        <taxon>Limulidae</taxon>
        <taxon>Limulus</taxon>
    </lineage>
</organism>
<dbReference type="RefSeq" id="XP_022242291.1">
    <property type="nucleotide sequence ID" value="XM_022386583.1"/>
</dbReference>
<dbReference type="SUPFAM" id="SSF53182">
    <property type="entry name" value="Pyrrolidone carboxyl peptidase (pyroglutamate aminopeptidase)"/>
    <property type="match status" value="1"/>
</dbReference>
<dbReference type="GeneID" id="106459998"/>
<evidence type="ECO:0000313" key="5">
    <source>
        <dbReference type="Proteomes" id="UP000694941"/>
    </source>
</evidence>
<comment type="similarity">
    <text evidence="1">Belongs to the peptidase C15 family.</text>
</comment>